<evidence type="ECO:0000313" key="2">
    <source>
        <dbReference type="EMBL" id="KAF7802319.1"/>
    </source>
</evidence>
<comment type="caution">
    <text evidence="2">The sequence shown here is derived from an EMBL/GenBank/DDBJ whole genome shotgun (WGS) entry which is preliminary data.</text>
</comment>
<dbReference type="AlphaFoldDB" id="A0A834SS41"/>
<reference evidence="2" key="1">
    <citation type="submission" date="2020-09" db="EMBL/GenBank/DDBJ databases">
        <title>Genome-Enabled Discovery of Anthraquinone Biosynthesis in Senna tora.</title>
        <authorList>
            <person name="Kang S.-H."/>
            <person name="Pandey R.P."/>
            <person name="Lee C.-M."/>
            <person name="Sim J.-S."/>
            <person name="Jeong J.-T."/>
            <person name="Choi B.-S."/>
            <person name="Jung M."/>
            <person name="Ginzburg D."/>
            <person name="Zhao K."/>
            <person name="Won S.Y."/>
            <person name="Oh T.-J."/>
            <person name="Yu Y."/>
            <person name="Kim N.-H."/>
            <person name="Lee O.R."/>
            <person name="Lee T.-H."/>
            <person name="Bashyal P."/>
            <person name="Kim T.-S."/>
            <person name="Lee W.-H."/>
            <person name="Kawkins C."/>
            <person name="Kim C.-K."/>
            <person name="Kim J.S."/>
            <person name="Ahn B.O."/>
            <person name="Rhee S.Y."/>
            <person name="Sohng J.K."/>
        </authorList>
    </citation>
    <scope>NUCLEOTIDE SEQUENCE</scope>
    <source>
        <tissue evidence="2">Leaf</tissue>
    </source>
</reference>
<dbReference type="EMBL" id="JAAIUW010000013">
    <property type="protein sequence ID" value="KAF7802319.1"/>
    <property type="molecule type" value="Genomic_DNA"/>
</dbReference>
<accession>A0A834SS41</accession>
<protein>
    <submittedName>
        <fullName evidence="2">Pyruvate kinase 1, cytosolic</fullName>
    </submittedName>
</protein>
<sequence>MGPALERERHCFTPGSERDENAGAVRENDNAGIVKLRREPRKIHFCVRSKLASRRGGERDENAGAVKLRSHVLVKFLSRFALAAIICHCSSCSRRRFPFPRGFTPPFSPISTRFPHSEVKGQDVVCVIKNSATLAGALFTLHPSQEAVRVMAKDHVRTQHDIEKFYKLKS</sequence>
<evidence type="ECO:0000256" key="1">
    <source>
        <dbReference type="SAM" id="MobiDB-lite"/>
    </source>
</evidence>
<feature type="region of interest" description="Disordered" evidence="1">
    <location>
        <begin position="1"/>
        <end position="23"/>
    </location>
</feature>
<evidence type="ECO:0000313" key="3">
    <source>
        <dbReference type="Proteomes" id="UP000634136"/>
    </source>
</evidence>
<keyword evidence="2" id="KW-0670">Pyruvate</keyword>
<proteinExistence type="predicted"/>
<dbReference type="OrthoDB" id="1713624at2759"/>
<dbReference type="Proteomes" id="UP000634136">
    <property type="component" value="Unassembled WGS sequence"/>
</dbReference>
<organism evidence="2 3">
    <name type="scientific">Senna tora</name>
    <dbReference type="NCBI Taxonomy" id="362788"/>
    <lineage>
        <taxon>Eukaryota</taxon>
        <taxon>Viridiplantae</taxon>
        <taxon>Streptophyta</taxon>
        <taxon>Embryophyta</taxon>
        <taxon>Tracheophyta</taxon>
        <taxon>Spermatophyta</taxon>
        <taxon>Magnoliopsida</taxon>
        <taxon>eudicotyledons</taxon>
        <taxon>Gunneridae</taxon>
        <taxon>Pentapetalae</taxon>
        <taxon>rosids</taxon>
        <taxon>fabids</taxon>
        <taxon>Fabales</taxon>
        <taxon>Fabaceae</taxon>
        <taxon>Caesalpinioideae</taxon>
        <taxon>Cassia clade</taxon>
        <taxon>Senna</taxon>
    </lineage>
</organism>
<keyword evidence="2" id="KW-0808">Transferase</keyword>
<name>A0A834SS41_9FABA</name>
<keyword evidence="2" id="KW-0418">Kinase</keyword>
<dbReference type="GO" id="GO:0016301">
    <property type="term" value="F:kinase activity"/>
    <property type="evidence" value="ECO:0007669"/>
    <property type="project" value="UniProtKB-KW"/>
</dbReference>
<gene>
    <name evidence="2" type="ORF">G2W53_041430</name>
</gene>
<keyword evidence="3" id="KW-1185">Reference proteome</keyword>